<dbReference type="Pfam" id="PF03069">
    <property type="entry name" value="FmdA_AmdA"/>
    <property type="match status" value="2"/>
</dbReference>
<dbReference type="AlphaFoldDB" id="A0A942Z6D6"/>
<keyword evidence="2" id="KW-1185">Reference proteome</keyword>
<dbReference type="RefSeq" id="WP_203365396.1">
    <property type="nucleotide sequence ID" value="NZ_WSFT01000016.1"/>
</dbReference>
<dbReference type="Gene3D" id="2.40.10.120">
    <property type="match status" value="1"/>
</dbReference>
<dbReference type="GO" id="GO:0016811">
    <property type="term" value="F:hydrolase activity, acting on carbon-nitrogen (but not peptide) bonds, in linear amides"/>
    <property type="evidence" value="ECO:0007669"/>
    <property type="project" value="InterPro"/>
</dbReference>
<comment type="caution">
    <text evidence="1">The sequence shown here is derived from an EMBL/GenBank/DDBJ whole genome shotgun (WGS) entry which is preliminary data.</text>
</comment>
<name>A0A942Z6D6_9FIRM</name>
<dbReference type="SUPFAM" id="SSF141130">
    <property type="entry name" value="Acetamidase/Formamidase-like"/>
    <property type="match status" value="1"/>
</dbReference>
<dbReference type="Gene3D" id="2.60.120.580">
    <property type="entry name" value="Acetamidase/Formamidase-like domains"/>
    <property type="match status" value="1"/>
</dbReference>
<dbReference type="PANTHER" id="PTHR31891:SF1">
    <property type="entry name" value="FORMAMIDASE C869.04-RELATED"/>
    <property type="match status" value="1"/>
</dbReference>
<sequence>MKKISNKTHVLKMSSKNKPVESIDSGEMVSFETFDCFSNTLKTEEDLFSSVGWDKVNPATGPLYINEAKQGDILKVEIIDIKIDSKGVMAIAPGFGVLGDIFNEEKTKIIPIENNKAIFNKKLSFEIRPMIGVIGTAPKSEDIPTGTPEAHGGNMDCKRIVKGSTLYLPVNVDGGLLALGDLHAIMGDGEISVSGVEIAGEVIVKVSIIKGKHLPLPLLIEGREVMTIASALTLDEASNQATRNMHKFLVQELSLDKHEATMLLSVAGNLKICQVVDPLKTARMEIPLDILDKYNYRI</sequence>
<evidence type="ECO:0000313" key="2">
    <source>
        <dbReference type="Proteomes" id="UP000724672"/>
    </source>
</evidence>
<gene>
    <name evidence="1" type="ORF">GOQ27_03305</name>
</gene>
<dbReference type="PANTHER" id="PTHR31891">
    <property type="entry name" value="FORMAMIDASE C869.04-RELATED"/>
    <property type="match status" value="1"/>
</dbReference>
<reference evidence="1" key="1">
    <citation type="submission" date="2019-12" db="EMBL/GenBank/DDBJ databases">
        <title>Clostridiaceae gen. nov. sp. nov., isolated from sediment in Xinjiang, China.</title>
        <authorList>
            <person name="Zhang R."/>
        </authorList>
    </citation>
    <scope>NUCLEOTIDE SEQUENCE</scope>
    <source>
        <strain evidence="1">D2Q-11</strain>
    </source>
</reference>
<organism evidence="1 2">
    <name type="scientific">Anaeromonas frigoriresistens</name>
    <dbReference type="NCBI Taxonomy" id="2683708"/>
    <lineage>
        <taxon>Bacteria</taxon>
        <taxon>Bacillati</taxon>
        <taxon>Bacillota</taxon>
        <taxon>Tissierellia</taxon>
        <taxon>Tissierellales</taxon>
        <taxon>Thermohalobacteraceae</taxon>
        <taxon>Anaeromonas</taxon>
    </lineage>
</organism>
<dbReference type="Gene3D" id="3.10.28.20">
    <property type="entry name" value="Acetamidase/Formamidase-like domains"/>
    <property type="match status" value="1"/>
</dbReference>
<dbReference type="EMBL" id="WSFT01000016">
    <property type="protein sequence ID" value="MBS4537472.1"/>
    <property type="molecule type" value="Genomic_DNA"/>
</dbReference>
<accession>A0A942Z6D6</accession>
<proteinExistence type="predicted"/>
<dbReference type="InterPro" id="IPR004304">
    <property type="entry name" value="FmdA_AmdA"/>
</dbReference>
<dbReference type="Proteomes" id="UP000724672">
    <property type="component" value="Unassembled WGS sequence"/>
</dbReference>
<protein>
    <submittedName>
        <fullName evidence="1">Acetamidase/formamidase family protein</fullName>
    </submittedName>
</protein>
<evidence type="ECO:0000313" key="1">
    <source>
        <dbReference type="EMBL" id="MBS4537472.1"/>
    </source>
</evidence>